<keyword evidence="3" id="KW-1185">Reference proteome</keyword>
<feature type="transmembrane region" description="Helical" evidence="1">
    <location>
        <begin position="133"/>
        <end position="165"/>
    </location>
</feature>
<evidence type="ECO:0000256" key="1">
    <source>
        <dbReference type="SAM" id="Phobius"/>
    </source>
</evidence>
<dbReference type="Proteomes" id="UP000690515">
    <property type="component" value="Unassembled WGS sequence"/>
</dbReference>
<reference evidence="2 3" key="1">
    <citation type="submission" date="2021-04" db="EMBL/GenBank/DDBJ databases">
        <authorList>
            <person name="Pira H."/>
            <person name="Risdian C."/>
            <person name="Wink J."/>
        </authorList>
    </citation>
    <scope>NUCLEOTIDE SEQUENCE [LARGE SCALE GENOMIC DNA]</scope>
    <source>
        <strain evidence="2 3">WH53</strain>
    </source>
</reference>
<dbReference type="InterPro" id="IPR022385">
    <property type="entry name" value="Rhs_assc_core"/>
</dbReference>
<dbReference type="NCBIfam" id="TIGR03696">
    <property type="entry name" value="Rhs_assc_core"/>
    <property type="match status" value="1"/>
</dbReference>
<dbReference type="Gene3D" id="2.180.10.10">
    <property type="entry name" value="RHS repeat-associated core"/>
    <property type="match status" value="1"/>
</dbReference>
<evidence type="ECO:0008006" key="4">
    <source>
        <dbReference type="Google" id="ProtNLM"/>
    </source>
</evidence>
<gene>
    <name evidence="2" type="ORF">KCG35_21715</name>
</gene>
<sequence>MKINNKKNNVLHETVLNNMPCLSRRGFLIKSSYLLSATSLLTLNIPVKAASSLNSLVDNVPLIILQDRLGFNGNYIDPITNVYHLGNGYRIYNPRLMRFHSVDSLSPFGEGGINGYSYCLGDPLNLVDPTGHISWQAGVAIGLGIAAVLIGIVTLGAGIAASAGLMTGAAAITTAGVLKAGLGIASGVSGVISGGLGIASGALSETHPALSTNLGYAAFAFGITSAVTGIGSLMAGARVASAATRVIKTPLSPGLLSSRSSGQVTLKLSDSIARYNPRFVAKALNRTFHNELPFQRIAISGEKAPSLFKGSSFITQSYAQQLSNHTGKQVIELARRGAAIAPQSRRASSVPSILNSSVAITKSAAWTPARVFGPSRVLYSAGMIGRSLMAE</sequence>
<dbReference type="EMBL" id="JAGSOY010000096">
    <property type="protein sequence ID" value="MBU2713682.1"/>
    <property type="molecule type" value="Genomic_DNA"/>
</dbReference>
<feature type="transmembrane region" description="Helical" evidence="1">
    <location>
        <begin position="177"/>
        <end position="202"/>
    </location>
</feature>
<dbReference type="RefSeq" id="WP_215821967.1">
    <property type="nucleotide sequence ID" value="NZ_JAGSOY010000096.1"/>
</dbReference>
<keyword evidence="1" id="KW-1133">Transmembrane helix</keyword>
<name>A0ABS5ZKW4_9GAMM</name>
<keyword evidence="1" id="KW-0472">Membrane</keyword>
<feature type="transmembrane region" description="Helical" evidence="1">
    <location>
        <begin position="214"/>
        <end position="235"/>
    </location>
</feature>
<evidence type="ECO:0000313" key="2">
    <source>
        <dbReference type="EMBL" id="MBU2713682.1"/>
    </source>
</evidence>
<accession>A0ABS5ZKW4</accession>
<proteinExistence type="predicted"/>
<keyword evidence="1" id="KW-0812">Transmembrane</keyword>
<comment type="caution">
    <text evidence="2">The sequence shown here is derived from an EMBL/GenBank/DDBJ whole genome shotgun (WGS) entry which is preliminary data.</text>
</comment>
<protein>
    <recommendedName>
        <fullName evidence="4">RHS repeat-associated core domain-containing protein</fullName>
    </recommendedName>
</protein>
<evidence type="ECO:0000313" key="3">
    <source>
        <dbReference type="Proteomes" id="UP000690515"/>
    </source>
</evidence>
<organism evidence="2 3">
    <name type="scientific">Zooshikella harenae</name>
    <dbReference type="NCBI Taxonomy" id="2827238"/>
    <lineage>
        <taxon>Bacteria</taxon>
        <taxon>Pseudomonadati</taxon>
        <taxon>Pseudomonadota</taxon>
        <taxon>Gammaproteobacteria</taxon>
        <taxon>Oceanospirillales</taxon>
        <taxon>Zooshikellaceae</taxon>
        <taxon>Zooshikella</taxon>
    </lineage>
</organism>